<dbReference type="InterPro" id="IPR025363">
    <property type="entry name" value="DUF4267"/>
</dbReference>
<keyword evidence="2" id="KW-1185">Reference proteome</keyword>
<dbReference type="Pfam" id="PF14087">
    <property type="entry name" value="DUF4267"/>
    <property type="match status" value="1"/>
</dbReference>
<evidence type="ECO:0000313" key="1">
    <source>
        <dbReference type="EMBL" id="KAI1609359.1"/>
    </source>
</evidence>
<dbReference type="EMBL" id="MU404360">
    <property type="protein sequence ID" value="KAI1609359.1"/>
    <property type="molecule type" value="Genomic_DNA"/>
</dbReference>
<organism evidence="1 2">
    <name type="scientific">Exophiala viscosa</name>
    <dbReference type="NCBI Taxonomy" id="2486360"/>
    <lineage>
        <taxon>Eukaryota</taxon>
        <taxon>Fungi</taxon>
        <taxon>Dikarya</taxon>
        <taxon>Ascomycota</taxon>
        <taxon>Pezizomycotina</taxon>
        <taxon>Eurotiomycetes</taxon>
        <taxon>Chaetothyriomycetidae</taxon>
        <taxon>Chaetothyriales</taxon>
        <taxon>Herpotrichiellaceae</taxon>
        <taxon>Exophiala</taxon>
    </lineage>
</organism>
<proteinExistence type="predicted"/>
<evidence type="ECO:0000313" key="2">
    <source>
        <dbReference type="Proteomes" id="UP001203852"/>
    </source>
</evidence>
<comment type="caution">
    <text evidence="1">The sequence shown here is derived from an EMBL/GenBank/DDBJ whole genome shotgun (WGS) entry which is preliminary data.</text>
</comment>
<sequence length="155" mass="16484">MYSALPILTTLIGLGGLIVGVYSFIAPVSAAQIYGVQPPRVSVKSKKTDDVTSDAENVSRHLAYSGIRNLVVGLTVLTLTWYWQYGAHSTSDKVTVQRCLGIVITTGWLTPVVDAVVTWRGAGQGVDAAIGERAALLHAARSVFWLAGGLWCLLG</sequence>
<dbReference type="Proteomes" id="UP001203852">
    <property type="component" value="Unassembled WGS sequence"/>
</dbReference>
<reference evidence="1" key="1">
    <citation type="journal article" date="2022" name="bioRxiv">
        <title>Deciphering the potential niche of two novel black yeast fungi from a biological soil crust based on their genomes, phenotypes, and melanin regulation.</title>
        <authorList>
            <consortium name="DOE Joint Genome Institute"/>
            <person name="Carr E.C."/>
            <person name="Barton Q."/>
            <person name="Grambo S."/>
            <person name="Sullivan M."/>
            <person name="Renfro C.M."/>
            <person name="Kuo A."/>
            <person name="Pangilinan J."/>
            <person name="Lipzen A."/>
            <person name="Keymanesh K."/>
            <person name="Savage E."/>
            <person name="Barry K."/>
            <person name="Grigoriev I.V."/>
            <person name="Riekhof W.R."/>
            <person name="Harris S.S."/>
        </authorList>
    </citation>
    <scope>NUCLEOTIDE SEQUENCE</scope>
    <source>
        <strain evidence="1">JF 03-4F</strain>
    </source>
</reference>
<protein>
    <submittedName>
        <fullName evidence="1">Uncharacterized protein</fullName>
    </submittedName>
</protein>
<gene>
    <name evidence="1" type="ORF">EDD36DRAFT_68542</name>
</gene>
<dbReference type="AlphaFoldDB" id="A0AAN6DMU9"/>
<name>A0AAN6DMU9_9EURO</name>
<accession>A0AAN6DMU9</accession>